<sequence>MEKLAYLYLNNNNNNNNCSGAEVEEFGRPRTSQMSSSRFSVLGRGRNTSASTRIFSVALISNGRRGVDLPTLNLDLAALEVIGSGFGPIEMDHLYKSSVIGFMTCLTDHWFSKSSSDELFWAELMAGRITAPKLDLIGIGKLSF</sequence>
<reference evidence="1 2" key="1">
    <citation type="journal article" date="2023" name="Plants (Basel)">
        <title>Bridging the Gap: Combining Genomics and Transcriptomics Approaches to Understand Stylosanthes scabra, an Orphan Legume from the Brazilian Caatinga.</title>
        <authorList>
            <person name="Ferreira-Neto J.R.C."/>
            <person name="da Silva M.D."/>
            <person name="Binneck E."/>
            <person name="de Melo N.F."/>
            <person name="da Silva R.H."/>
            <person name="de Melo A.L.T.M."/>
            <person name="Pandolfi V."/>
            <person name="Bustamante F.O."/>
            <person name="Brasileiro-Vidal A.C."/>
            <person name="Benko-Iseppon A.M."/>
        </authorList>
    </citation>
    <scope>NUCLEOTIDE SEQUENCE [LARGE SCALE GENOMIC DNA]</scope>
    <source>
        <tissue evidence="1">Leaves</tissue>
    </source>
</reference>
<accession>A0ABU6X2R4</accession>
<proteinExistence type="predicted"/>
<evidence type="ECO:0000313" key="1">
    <source>
        <dbReference type="EMBL" id="MED6192436.1"/>
    </source>
</evidence>
<gene>
    <name evidence="1" type="ORF">PIB30_010069</name>
</gene>
<evidence type="ECO:0000313" key="2">
    <source>
        <dbReference type="Proteomes" id="UP001341840"/>
    </source>
</evidence>
<keyword evidence="2" id="KW-1185">Reference proteome</keyword>
<protein>
    <submittedName>
        <fullName evidence="1">Uncharacterized protein</fullName>
    </submittedName>
</protein>
<dbReference type="EMBL" id="JASCZI010211472">
    <property type="protein sequence ID" value="MED6192436.1"/>
    <property type="molecule type" value="Genomic_DNA"/>
</dbReference>
<comment type="caution">
    <text evidence="1">The sequence shown here is derived from an EMBL/GenBank/DDBJ whole genome shotgun (WGS) entry which is preliminary data.</text>
</comment>
<name>A0ABU6X2R4_9FABA</name>
<dbReference type="Proteomes" id="UP001341840">
    <property type="component" value="Unassembled WGS sequence"/>
</dbReference>
<organism evidence="1 2">
    <name type="scientific">Stylosanthes scabra</name>
    <dbReference type="NCBI Taxonomy" id="79078"/>
    <lineage>
        <taxon>Eukaryota</taxon>
        <taxon>Viridiplantae</taxon>
        <taxon>Streptophyta</taxon>
        <taxon>Embryophyta</taxon>
        <taxon>Tracheophyta</taxon>
        <taxon>Spermatophyta</taxon>
        <taxon>Magnoliopsida</taxon>
        <taxon>eudicotyledons</taxon>
        <taxon>Gunneridae</taxon>
        <taxon>Pentapetalae</taxon>
        <taxon>rosids</taxon>
        <taxon>fabids</taxon>
        <taxon>Fabales</taxon>
        <taxon>Fabaceae</taxon>
        <taxon>Papilionoideae</taxon>
        <taxon>50 kb inversion clade</taxon>
        <taxon>dalbergioids sensu lato</taxon>
        <taxon>Dalbergieae</taxon>
        <taxon>Pterocarpus clade</taxon>
        <taxon>Stylosanthes</taxon>
    </lineage>
</organism>